<dbReference type="InterPro" id="IPR003591">
    <property type="entry name" value="Leu-rich_rpt_typical-subtyp"/>
</dbReference>
<name>A0A8S3YWB5_9EUPU</name>
<accession>A0A8S3YWB5</accession>
<dbReference type="EMBL" id="CAJHNH020000783">
    <property type="protein sequence ID" value="CAG5119862.1"/>
    <property type="molecule type" value="Genomic_DNA"/>
</dbReference>
<dbReference type="SMART" id="SM00369">
    <property type="entry name" value="LRR_TYP"/>
    <property type="match status" value="7"/>
</dbReference>
<keyword evidence="3" id="KW-0732">Signal</keyword>
<keyword evidence="1" id="KW-0433">Leucine-rich repeat</keyword>
<keyword evidence="5" id="KW-1185">Reference proteome</keyword>
<evidence type="ECO:0000256" key="2">
    <source>
        <dbReference type="ARBA" id="ARBA00022737"/>
    </source>
</evidence>
<evidence type="ECO:0000256" key="3">
    <source>
        <dbReference type="SAM" id="SignalP"/>
    </source>
</evidence>
<dbReference type="OrthoDB" id="676979at2759"/>
<sequence>MNDKIFRVICVLLAGFLWTSALDLECVYQGCYCDYDSINCGDMDLTAMPEITGDSTAFMPQVSLDRNQISRISAGSLIANISGLSVAENPVKTIDEAAFNESLNTLQSLVFSGAAFAQIPDAVLQLRNLISLSVSNTNITTWNDSGMAKLGSGIQILILDTVGLTTWPTWLQVYSRLLQLTISGSSISSIPDNAFDLSATSLRELSLNNNNLVTVPKALANLTELIKLSLAQNRIANITWLPQLSKLTSLSLNDNRISDSVQLSTALRSYGSTLNEFNIHDNLLTSIPDTPLLTQLTTLDFTHNHISDPNSGSVSSAVIVLKLDYNRLRTIPRVLKTINSKYIGVALSYNSIFTIQGIDFPNSTTNVDLGGNFIQELSDTSFPVNSSIMYLYLYNNPLTKVSPLAFRNLPQLRDLNLRNTRLTRLPLAIASLTGLWSIDVTGSTYLVCTCEEKSLEAVIRAVYDIFGDCGPTSLYTFYNEFSPMCSSDK</sequence>
<evidence type="ECO:0000313" key="4">
    <source>
        <dbReference type="EMBL" id="CAG5119862.1"/>
    </source>
</evidence>
<dbReference type="InterPro" id="IPR001611">
    <property type="entry name" value="Leu-rich_rpt"/>
</dbReference>
<proteinExistence type="predicted"/>
<dbReference type="PANTHER" id="PTHR45712">
    <property type="entry name" value="AGAP008170-PA"/>
    <property type="match status" value="1"/>
</dbReference>
<dbReference type="SMART" id="SM00365">
    <property type="entry name" value="LRR_SD22"/>
    <property type="match status" value="4"/>
</dbReference>
<gene>
    <name evidence="4" type="ORF">CUNI_LOCUS5420</name>
</gene>
<feature type="chain" id="PRO_5035943287" evidence="3">
    <location>
        <begin position="22"/>
        <end position="489"/>
    </location>
</feature>
<evidence type="ECO:0000313" key="5">
    <source>
        <dbReference type="Proteomes" id="UP000678393"/>
    </source>
</evidence>
<dbReference type="InterPro" id="IPR032675">
    <property type="entry name" value="LRR_dom_sf"/>
</dbReference>
<dbReference type="Proteomes" id="UP000678393">
    <property type="component" value="Unassembled WGS sequence"/>
</dbReference>
<dbReference type="Pfam" id="PF13855">
    <property type="entry name" value="LRR_8"/>
    <property type="match status" value="2"/>
</dbReference>
<dbReference type="AlphaFoldDB" id="A0A8S3YWB5"/>
<dbReference type="SUPFAM" id="SSF52047">
    <property type="entry name" value="RNI-like"/>
    <property type="match status" value="1"/>
</dbReference>
<protein>
    <submittedName>
        <fullName evidence="4">Uncharacterized protein</fullName>
    </submittedName>
</protein>
<organism evidence="4 5">
    <name type="scientific">Candidula unifasciata</name>
    <dbReference type="NCBI Taxonomy" id="100452"/>
    <lineage>
        <taxon>Eukaryota</taxon>
        <taxon>Metazoa</taxon>
        <taxon>Spiralia</taxon>
        <taxon>Lophotrochozoa</taxon>
        <taxon>Mollusca</taxon>
        <taxon>Gastropoda</taxon>
        <taxon>Heterobranchia</taxon>
        <taxon>Euthyneura</taxon>
        <taxon>Panpulmonata</taxon>
        <taxon>Eupulmonata</taxon>
        <taxon>Stylommatophora</taxon>
        <taxon>Helicina</taxon>
        <taxon>Helicoidea</taxon>
        <taxon>Geomitridae</taxon>
        <taxon>Candidula</taxon>
    </lineage>
</organism>
<dbReference type="PANTHER" id="PTHR45712:SF22">
    <property type="entry name" value="INSULIN-LIKE GROWTH FACTOR-BINDING PROTEIN COMPLEX ACID LABILE SUBUNIT"/>
    <property type="match status" value="1"/>
</dbReference>
<keyword evidence="2" id="KW-0677">Repeat</keyword>
<dbReference type="Gene3D" id="3.80.10.10">
    <property type="entry name" value="Ribonuclease Inhibitor"/>
    <property type="match status" value="3"/>
</dbReference>
<feature type="signal peptide" evidence="3">
    <location>
        <begin position="1"/>
        <end position="21"/>
    </location>
</feature>
<dbReference type="PROSITE" id="PS51450">
    <property type="entry name" value="LRR"/>
    <property type="match status" value="2"/>
</dbReference>
<evidence type="ECO:0000256" key="1">
    <source>
        <dbReference type="ARBA" id="ARBA00022614"/>
    </source>
</evidence>
<comment type="caution">
    <text evidence="4">The sequence shown here is derived from an EMBL/GenBank/DDBJ whole genome shotgun (WGS) entry which is preliminary data.</text>
</comment>
<reference evidence="4" key="1">
    <citation type="submission" date="2021-04" db="EMBL/GenBank/DDBJ databases">
        <authorList>
            <consortium name="Molecular Ecology Group"/>
        </authorList>
    </citation>
    <scope>NUCLEOTIDE SEQUENCE</scope>
</reference>
<dbReference type="InterPro" id="IPR050333">
    <property type="entry name" value="SLRP"/>
</dbReference>